<dbReference type="SMART" id="SM00852">
    <property type="entry name" value="MoCF_biosynth"/>
    <property type="match status" value="1"/>
</dbReference>
<evidence type="ECO:0000313" key="8">
    <source>
        <dbReference type="EMBL" id="GGH75188.1"/>
    </source>
</evidence>
<evidence type="ECO:0000313" key="9">
    <source>
        <dbReference type="Proteomes" id="UP000602050"/>
    </source>
</evidence>
<accession>A0A8J2ZRZ8</accession>
<dbReference type="SUPFAM" id="SSF53218">
    <property type="entry name" value="Molybdenum cofactor biosynthesis proteins"/>
    <property type="match status" value="1"/>
</dbReference>
<dbReference type="UniPathway" id="UPA00344"/>
<dbReference type="FunFam" id="3.40.980.10:FF:000006">
    <property type="entry name" value="Molybdenum cofactor biosynthesis protein B"/>
    <property type="match status" value="1"/>
</dbReference>
<dbReference type="InterPro" id="IPR012245">
    <property type="entry name" value="MoaB"/>
</dbReference>
<feature type="domain" description="MoaB/Mog" evidence="7">
    <location>
        <begin position="9"/>
        <end position="154"/>
    </location>
</feature>
<keyword evidence="5 6" id="KW-0501">Molybdenum cofactor biosynthesis</keyword>
<dbReference type="EMBL" id="BMEV01000022">
    <property type="protein sequence ID" value="GGH75188.1"/>
    <property type="molecule type" value="Genomic_DNA"/>
</dbReference>
<dbReference type="GO" id="GO:0006777">
    <property type="term" value="P:Mo-molybdopterin cofactor biosynthetic process"/>
    <property type="evidence" value="ECO:0007669"/>
    <property type="project" value="UniProtKB-UniRule"/>
</dbReference>
<dbReference type="CDD" id="cd00886">
    <property type="entry name" value="MogA_MoaB"/>
    <property type="match status" value="1"/>
</dbReference>
<comment type="caution">
    <text evidence="8">The sequence shown here is derived from an EMBL/GenBank/DDBJ whole genome shotgun (WGS) entry which is preliminary data.</text>
</comment>
<comment type="function">
    <text evidence="1 6">May be involved in the biosynthesis of molybdopterin.</text>
</comment>
<dbReference type="PANTHER" id="PTHR43232:SF2">
    <property type="entry name" value="MOLYBDENUM COFACTOR BIOSYNTHESIS PROTEIN B"/>
    <property type="match status" value="1"/>
</dbReference>
<name>A0A8J2ZRZ8_9BACI</name>
<dbReference type="InterPro" id="IPR036425">
    <property type="entry name" value="MoaB/Mog-like_dom_sf"/>
</dbReference>
<protein>
    <recommendedName>
        <fullName evidence="4 6">Molybdenum cofactor biosynthesis protein B</fullName>
    </recommendedName>
</protein>
<comment type="pathway">
    <text evidence="2 6">Cofactor biosynthesis; molybdopterin biosynthesis.</text>
</comment>
<evidence type="ECO:0000256" key="4">
    <source>
        <dbReference type="ARBA" id="ARBA00015262"/>
    </source>
</evidence>
<evidence type="ECO:0000256" key="5">
    <source>
        <dbReference type="ARBA" id="ARBA00023150"/>
    </source>
</evidence>
<evidence type="ECO:0000259" key="7">
    <source>
        <dbReference type="SMART" id="SM00852"/>
    </source>
</evidence>
<keyword evidence="9" id="KW-1185">Reference proteome</keyword>
<gene>
    <name evidence="8" type="primary">moaB</name>
    <name evidence="8" type="ORF">GCM10010978_14790</name>
</gene>
<evidence type="ECO:0000256" key="1">
    <source>
        <dbReference type="ARBA" id="ARBA00003487"/>
    </source>
</evidence>
<dbReference type="InterPro" id="IPR001453">
    <property type="entry name" value="MoaB/Mog_dom"/>
</dbReference>
<dbReference type="NCBIfam" id="TIGR00177">
    <property type="entry name" value="molyb_syn"/>
    <property type="match status" value="1"/>
</dbReference>
<dbReference type="Proteomes" id="UP000602050">
    <property type="component" value="Unassembled WGS sequence"/>
</dbReference>
<dbReference type="GO" id="GO:0005829">
    <property type="term" value="C:cytosol"/>
    <property type="evidence" value="ECO:0007669"/>
    <property type="project" value="TreeGrafter"/>
</dbReference>
<evidence type="ECO:0000256" key="6">
    <source>
        <dbReference type="PIRNR" id="PIRNR006443"/>
    </source>
</evidence>
<reference evidence="8" key="2">
    <citation type="submission" date="2020-09" db="EMBL/GenBank/DDBJ databases">
        <authorList>
            <person name="Sun Q."/>
            <person name="Zhou Y."/>
        </authorList>
    </citation>
    <scope>NUCLEOTIDE SEQUENCE</scope>
    <source>
        <strain evidence="8">CGMCC 1.12360</strain>
    </source>
</reference>
<dbReference type="Pfam" id="PF00994">
    <property type="entry name" value="MoCF_biosynth"/>
    <property type="match status" value="1"/>
</dbReference>
<proteinExistence type="inferred from homology"/>
<dbReference type="RefSeq" id="WP_229733583.1">
    <property type="nucleotide sequence ID" value="NZ_BMEV01000022.1"/>
</dbReference>
<dbReference type="PIRSF" id="PIRSF006443">
    <property type="entry name" value="MoaB"/>
    <property type="match status" value="1"/>
</dbReference>
<comment type="similarity">
    <text evidence="3 6">Belongs to the MoaB/Mog family.</text>
</comment>
<organism evidence="8 9">
    <name type="scientific">Compostibacillus humi</name>
    <dbReference type="NCBI Taxonomy" id="1245525"/>
    <lineage>
        <taxon>Bacteria</taxon>
        <taxon>Bacillati</taxon>
        <taxon>Bacillota</taxon>
        <taxon>Bacilli</taxon>
        <taxon>Bacillales</taxon>
        <taxon>Bacillaceae</taxon>
        <taxon>Compostibacillus</taxon>
    </lineage>
</organism>
<dbReference type="Gene3D" id="3.40.980.10">
    <property type="entry name" value="MoaB/Mog-like domain"/>
    <property type="match status" value="1"/>
</dbReference>
<sequence length="168" mass="18450">MKKDSVACAVITVSDTRTKETDKSGMQIMELLRKDGHHVHTYEIVSDDIKQIKNIVTLAVRDENIEAVLISGGTGIAERDVTIEAVEPLYDKLVPGFGELFRILSFQLDIGSKAILSRASCGVANRRIVFCLPGSTGAVRLAMEKLILPELLHFITELQKDIKNGSSL</sequence>
<evidence type="ECO:0000256" key="2">
    <source>
        <dbReference type="ARBA" id="ARBA00005046"/>
    </source>
</evidence>
<reference evidence="8" key="1">
    <citation type="journal article" date="2014" name="Int. J. Syst. Evol. Microbiol.">
        <title>Complete genome sequence of Corynebacterium casei LMG S-19264T (=DSM 44701T), isolated from a smear-ripened cheese.</title>
        <authorList>
            <consortium name="US DOE Joint Genome Institute (JGI-PGF)"/>
            <person name="Walter F."/>
            <person name="Albersmeier A."/>
            <person name="Kalinowski J."/>
            <person name="Ruckert C."/>
        </authorList>
    </citation>
    <scope>NUCLEOTIDE SEQUENCE</scope>
    <source>
        <strain evidence="8">CGMCC 1.12360</strain>
    </source>
</reference>
<dbReference type="AlphaFoldDB" id="A0A8J2ZRZ8"/>
<dbReference type="PANTHER" id="PTHR43232">
    <property type="entry name" value="MOLYBDENUM COFACTOR BIOSYNTHESIS PROTEIN B"/>
    <property type="match status" value="1"/>
</dbReference>
<evidence type="ECO:0000256" key="3">
    <source>
        <dbReference type="ARBA" id="ARBA00006112"/>
    </source>
</evidence>